<keyword evidence="1" id="KW-0808">Transferase</keyword>
<dbReference type="SUPFAM" id="SSF55785">
    <property type="entry name" value="PYP-like sensor domain (PAS domain)"/>
    <property type="match status" value="1"/>
</dbReference>
<keyword evidence="2" id="KW-1185">Reference proteome</keyword>
<dbReference type="GO" id="GO:0016301">
    <property type="term" value="F:kinase activity"/>
    <property type="evidence" value="ECO:0007669"/>
    <property type="project" value="UniProtKB-KW"/>
</dbReference>
<proteinExistence type="predicted"/>
<accession>A0A085A553</accession>
<dbReference type="EMBL" id="JMTB01000091">
    <property type="protein sequence ID" value="KFC05348.1"/>
    <property type="molecule type" value="Genomic_DNA"/>
</dbReference>
<protein>
    <submittedName>
        <fullName evidence="1">Two-component sensor histidine kinase</fullName>
    </submittedName>
</protein>
<dbReference type="Gene3D" id="3.30.450.20">
    <property type="entry name" value="PAS domain"/>
    <property type="match status" value="1"/>
</dbReference>
<organism evidence="1 2">
    <name type="scientific">Trabulsiella guamensis ATCC 49490</name>
    <dbReference type="NCBI Taxonomy" id="1005994"/>
    <lineage>
        <taxon>Bacteria</taxon>
        <taxon>Pseudomonadati</taxon>
        <taxon>Pseudomonadota</taxon>
        <taxon>Gammaproteobacteria</taxon>
        <taxon>Enterobacterales</taxon>
        <taxon>Enterobacteriaceae</taxon>
        <taxon>Trabulsiella</taxon>
    </lineage>
</organism>
<gene>
    <name evidence="1" type="ORF">GTGU_02932</name>
</gene>
<keyword evidence="1" id="KW-0418">Kinase</keyword>
<evidence type="ECO:0000313" key="1">
    <source>
        <dbReference type="EMBL" id="KFC05348.1"/>
    </source>
</evidence>
<reference evidence="2" key="1">
    <citation type="submission" date="2014-05" db="EMBL/GenBank/DDBJ databases">
        <title>ATOL: Assembling a taxonomically balanced genome-scale reconstruction of the evolutionary history of the Enterobacteriaceae.</title>
        <authorList>
            <person name="Plunkett G. III"/>
            <person name="Neeno-Eckwall E.C."/>
            <person name="Glasner J.D."/>
            <person name="Perna N.T."/>
        </authorList>
    </citation>
    <scope>NUCLEOTIDE SEQUENCE [LARGE SCALE GENOMIC DNA]</scope>
    <source>
        <strain evidence="2">ATCC 49490</strain>
    </source>
</reference>
<sequence length="303" mass="34169">MIDKMNNDTLHTAINDAALGLHMLAQLMPGLSTHQPLRPLLFTINTALGACLTWTMIDDGKEPRLEVAGDLECNHHHVVRLLALSRLEAERSWRIRYWRNEAGRLLYPDSHPDAGIIKSAALCKIPLQSASHSNYLFVAFPYSQTSSSVIKSIAIILAEKLKGYLSDVILKERTASELNAIMVRYKVMLDCAPILLNSFDARRRCILWNRACERSFGWTQNDINCYADPLELFYPDPAMREQVRLSFSPFNDTPVTEMHTRYPVRRDGATLTTLWSNITMGDGTILNIGVDVTGLKKANTPRL</sequence>
<dbReference type="InterPro" id="IPR035965">
    <property type="entry name" value="PAS-like_dom_sf"/>
</dbReference>
<dbReference type="eggNOG" id="COG3706">
    <property type="taxonomic scope" value="Bacteria"/>
</dbReference>
<name>A0A085A553_9ENTR</name>
<comment type="caution">
    <text evidence="1">The sequence shown here is derived from an EMBL/GenBank/DDBJ whole genome shotgun (WGS) entry which is preliminary data.</text>
</comment>
<evidence type="ECO:0000313" key="2">
    <source>
        <dbReference type="Proteomes" id="UP000028630"/>
    </source>
</evidence>
<dbReference type="AlphaFoldDB" id="A0A085A553"/>
<dbReference type="Proteomes" id="UP000028630">
    <property type="component" value="Unassembled WGS sequence"/>
</dbReference>